<keyword evidence="1" id="KW-0812">Transmembrane</keyword>
<protein>
    <submittedName>
        <fullName evidence="2">DUF3159 domain-containing protein</fullName>
    </submittedName>
</protein>
<reference evidence="3" key="1">
    <citation type="journal article" date="2019" name="Int. J. Syst. Evol. Microbiol.">
        <title>The Global Catalogue of Microorganisms (GCM) 10K type strain sequencing project: providing services to taxonomists for standard genome sequencing and annotation.</title>
        <authorList>
            <consortium name="The Broad Institute Genomics Platform"/>
            <consortium name="The Broad Institute Genome Sequencing Center for Infectious Disease"/>
            <person name="Wu L."/>
            <person name="Ma J."/>
        </authorList>
    </citation>
    <scope>NUCLEOTIDE SEQUENCE [LARGE SCALE GENOMIC DNA]</scope>
    <source>
        <strain evidence="3">KLKA75</strain>
    </source>
</reference>
<dbReference type="Pfam" id="PF11361">
    <property type="entry name" value="DUF3159"/>
    <property type="match status" value="1"/>
</dbReference>
<feature type="transmembrane region" description="Helical" evidence="1">
    <location>
        <begin position="41"/>
        <end position="57"/>
    </location>
</feature>
<gene>
    <name evidence="2" type="ORF">ACFPCY_18500</name>
</gene>
<accession>A0ABV9U0G1</accession>
<sequence length="214" mass="22219">MNPAHERRRPGTRDQVASLTATAAPTLVFLAAVGLGGLRTALVATVTSALLVLAWRLRARHHVAHALVGALLATVCAAVAAGTGQARGFFLLPMLVPAVATAACLLTVLTGAPLAGLVANRIAGGPPDWRAHRPLQRFYSRTTLVIGLVSCASLAAQAVLYRFSAVAWLGVLHVLMAPLWTAVTAVSVVLSRKAVARHRTTCPAAAEARPAPRS</sequence>
<evidence type="ECO:0000256" key="1">
    <source>
        <dbReference type="SAM" id="Phobius"/>
    </source>
</evidence>
<feature type="transmembrane region" description="Helical" evidence="1">
    <location>
        <begin position="16"/>
        <end position="35"/>
    </location>
</feature>
<evidence type="ECO:0000313" key="3">
    <source>
        <dbReference type="Proteomes" id="UP001595872"/>
    </source>
</evidence>
<dbReference type="Proteomes" id="UP001595872">
    <property type="component" value="Unassembled WGS sequence"/>
</dbReference>
<feature type="transmembrane region" description="Helical" evidence="1">
    <location>
        <begin position="138"/>
        <end position="160"/>
    </location>
</feature>
<dbReference type="RefSeq" id="WP_378256734.1">
    <property type="nucleotide sequence ID" value="NZ_JBHSIT010000005.1"/>
</dbReference>
<keyword evidence="3" id="KW-1185">Reference proteome</keyword>
<feature type="transmembrane region" description="Helical" evidence="1">
    <location>
        <begin position="64"/>
        <end position="84"/>
    </location>
</feature>
<dbReference type="InterPro" id="IPR016566">
    <property type="entry name" value="UCP010219"/>
</dbReference>
<name>A0ABV9U0G1_9ACTN</name>
<evidence type="ECO:0000313" key="2">
    <source>
        <dbReference type="EMBL" id="MFC4909319.1"/>
    </source>
</evidence>
<feature type="transmembrane region" description="Helical" evidence="1">
    <location>
        <begin position="166"/>
        <end position="190"/>
    </location>
</feature>
<organism evidence="2 3">
    <name type="scientific">Actinomadura gamaensis</name>
    <dbReference type="NCBI Taxonomy" id="1763541"/>
    <lineage>
        <taxon>Bacteria</taxon>
        <taxon>Bacillati</taxon>
        <taxon>Actinomycetota</taxon>
        <taxon>Actinomycetes</taxon>
        <taxon>Streptosporangiales</taxon>
        <taxon>Thermomonosporaceae</taxon>
        <taxon>Actinomadura</taxon>
    </lineage>
</organism>
<proteinExistence type="predicted"/>
<dbReference type="EMBL" id="JBHSIT010000005">
    <property type="protein sequence ID" value="MFC4909319.1"/>
    <property type="molecule type" value="Genomic_DNA"/>
</dbReference>
<feature type="transmembrane region" description="Helical" evidence="1">
    <location>
        <begin position="90"/>
        <end position="117"/>
    </location>
</feature>
<keyword evidence="1" id="KW-1133">Transmembrane helix</keyword>
<comment type="caution">
    <text evidence="2">The sequence shown here is derived from an EMBL/GenBank/DDBJ whole genome shotgun (WGS) entry which is preliminary data.</text>
</comment>
<keyword evidence="1" id="KW-0472">Membrane</keyword>